<feature type="region of interest" description="Disordered" evidence="7">
    <location>
        <begin position="168"/>
        <end position="265"/>
    </location>
</feature>
<feature type="compositionally biased region" description="Basic and acidic residues" evidence="7">
    <location>
        <begin position="818"/>
        <end position="828"/>
    </location>
</feature>
<feature type="compositionally biased region" description="Basic and acidic residues" evidence="7">
    <location>
        <begin position="127"/>
        <end position="136"/>
    </location>
</feature>
<keyword evidence="10" id="KW-1185">Reference proteome</keyword>
<feature type="region of interest" description="Disordered" evidence="7">
    <location>
        <begin position="330"/>
        <end position="350"/>
    </location>
</feature>
<feature type="region of interest" description="Disordered" evidence="7">
    <location>
        <begin position="434"/>
        <end position="517"/>
    </location>
</feature>
<dbReference type="InterPro" id="IPR005635">
    <property type="entry name" value="Inner_centromere_prot_ARK-bd"/>
</dbReference>
<feature type="compositionally biased region" description="Polar residues" evidence="7">
    <location>
        <begin position="488"/>
        <end position="499"/>
    </location>
</feature>
<evidence type="ECO:0000259" key="8">
    <source>
        <dbReference type="Pfam" id="PF03941"/>
    </source>
</evidence>
<protein>
    <submittedName>
        <fullName evidence="9">Ankk1 protein</fullName>
    </submittedName>
</protein>
<dbReference type="PANTHER" id="PTHR21580">
    <property type="entry name" value="SHIPPO-1-RELATED"/>
    <property type="match status" value="1"/>
</dbReference>
<feature type="region of interest" description="Disordered" evidence="7">
    <location>
        <begin position="791"/>
        <end position="850"/>
    </location>
</feature>
<feature type="compositionally biased region" description="Polar residues" evidence="7">
    <location>
        <begin position="392"/>
        <end position="406"/>
    </location>
</feature>
<dbReference type="OrthoDB" id="436256at2759"/>
<evidence type="ECO:0000256" key="5">
    <source>
        <dbReference type="ARBA" id="ARBA00023212"/>
    </source>
</evidence>
<evidence type="ECO:0000256" key="7">
    <source>
        <dbReference type="SAM" id="MobiDB-lite"/>
    </source>
</evidence>
<evidence type="ECO:0000256" key="2">
    <source>
        <dbReference type="ARBA" id="ARBA00004186"/>
    </source>
</evidence>
<dbReference type="GO" id="GO:0005634">
    <property type="term" value="C:nucleus"/>
    <property type="evidence" value="ECO:0007669"/>
    <property type="project" value="UniProtKB-SubCell"/>
</dbReference>
<organism evidence="9 10">
    <name type="scientific">Symbiodinium natans</name>
    <dbReference type="NCBI Taxonomy" id="878477"/>
    <lineage>
        <taxon>Eukaryota</taxon>
        <taxon>Sar</taxon>
        <taxon>Alveolata</taxon>
        <taxon>Dinophyceae</taxon>
        <taxon>Suessiales</taxon>
        <taxon>Symbiodiniaceae</taxon>
        <taxon>Symbiodinium</taxon>
    </lineage>
</organism>
<comment type="subcellular location">
    <subcellularLocation>
        <location evidence="2">Cytoplasm</location>
        <location evidence="2">Cytoskeleton</location>
        <location evidence="2">Spindle</location>
    </subcellularLocation>
    <subcellularLocation>
        <location evidence="1">Nucleus</location>
    </subcellularLocation>
</comment>
<feature type="region of interest" description="Disordered" evidence="7">
    <location>
        <begin position="1115"/>
        <end position="1266"/>
    </location>
</feature>
<feature type="region of interest" description="Disordered" evidence="7">
    <location>
        <begin position="387"/>
        <end position="416"/>
    </location>
</feature>
<evidence type="ECO:0000256" key="1">
    <source>
        <dbReference type="ARBA" id="ARBA00004123"/>
    </source>
</evidence>
<reference evidence="9" key="1">
    <citation type="submission" date="2021-02" db="EMBL/GenBank/DDBJ databases">
        <authorList>
            <person name="Dougan E. K."/>
            <person name="Rhodes N."/>
            <person name="Thang M."/>
            <person name="Chan C."/>
        </authorList>
    </citation>
    <scope>NUCLEOTIDE SEQUENCE</scope>
</reference>
<dbReference type="InterPro" id="IPR051291">
    <property type="entry name" value="CIMAP"/>
</dbReference>
<feature type="region of interest" description="Disordered" evidence="7">
    <location>
        <begin position="77"/>
        <end position="101"/>
    </location>
</feature>
<feature type="compositionally biased region" description="Polar residues" evidence="7">
    <location>
        <begin position="1072"/>
        <end position="1083"/>
    </location>
</feature>
<feature type="domain" description="Inner centromere protein ARK-binding" evidence="8">
    <location>
        <begin position="1339"/>
        <end position="1393"/>
    </location>
</feature>
<feature type="region of interest" description="Disordered" evidence="7">
    <location>
        <begin position="1044"/>
        <end position="1088"/>
    </location>
</feature>
<feature type="compositionally biased region" description="Pro residues" evidence="7">
    <location>
        <begin position="908"/>
        <end position="923"/>
    </location>
</feature>
<feature type="compositionally biased region" description="Polar residues" evidence="7">
    <location>
        <begin position="791"/>
        <end position="800"/>
    </location>
</feature>
<feature type="compositionally biased region" description="Polar residues" evidence="7">
    <location>
        <begin position="77"/>
        <end position="94"/>
    </location>
</feature>
<feature type="compositionally biased region" description="Polar residues" evidence="7">
    <location>
        <begin position="1044"/>
        <end position="1063"/>
    </location>
</feature>
<comment type="caution">
    <text evidence="9">The sequence shown here is derived from an EMBL/GenBank/DDBJ whole genome shotgun (WGS) entry which is preliminary data.</text>
</comment>
<feature type="region of interest" description="Disordered" evidence="7">
    <location>
        <begin position="975"/>
        <end position="1027"/>
    </location>
</feature>
<evidence type="ECO:0000313" key="10">
    <source>
        <dbReference type="Proteomes" id="UP000604046"/>
    </source>
</evidence>
<evidence type="ECO:0000256" key="6">
    <source>
        <dbReference type="ARBA" id="ARBA00023242"/>
    </source>
</evidence>
<accession>A0A812H2T1</accession>
<feature type="compositionally biased region" description="Low complexity" evidence="7">
    <location>
        <begin position="928"/>
        <end position="946"/>
    </location>
</feature>
<feature type="region of interest" description="Disordered" evidence="7">
    <location>
        <begin position="1428"/>
        <end position="1449"/>
    </location>
</feature>
<dbReference type="EMBL" id="CAJNDS010000060">
    <property type="protein sequence ID" value="CAE6939121.1"/>
    <property type="molecule type" value="Genomic_DNA"/>
</dbReference>
<feature type="region of interest" description="Disordered" evidence="7">
    <location>
        <begin position="120"/>
        <end position="150"/>
    </location>
</feature>
<feature type="compositionally biased region" description="Low complexity" evidence="7">
    <location>
        <begin position="1225"/>
        <end position="1248"/>
    </location>
</feature>
<dbReference type="Pfam" id="PF03941">
    <property type="entry name" value="INCENP_ARK-bind"/>
    <property type="match status" value="1"/>
</dbReference>
<evidence type="ECO:0000256" key="4">
    <source>
        <dbReference type="ARBA" id="ARBA00022490"/>
    </source>
</evidence>
<sequence length="1449" mass="156701">MALLASWHRERDVISECFVIGTPNVGPGTYDPRLPPAKTCSLGIGDRPSLSRDSPDLPGPGQYAVRRLATDAIPDRPSQSLTASCSSFNSTTSRCDPENSREPTFVPGSGWFVASTILDNPGPGQSDLRDPMERRPKTGGVYERSRPGKLDWGAERAVQDVKEGVRLHTQTEPAIKPLRDRSDWNFTGEPGDTPDPYSTQSLEIGRGKRKVHFGAPSERKSTWGNPHLKRNPGPGTYEHEPVKVDCPQRLPGGTGGGGPPVEKPGFGSDVPHCSTAFASSKVPTAFFPKSFSPALFPGPATYFADPPNPKTGVERALPVFRSVSARFADTDNGTHPGPGHYPSSSDFPEDRIRRARSVPDFMNRKFFGVQNPSQLKSLRETDGAALAGFGSRSPQRPITVSKSSAAPGSYDPESSLGQSISAKLRHLAKIAQGGAFGGSKNGERFFHGPGTGDSAAPVPASSLPHADTMKDAGDAARGSFKSEAPRLVSQSTEAGSSETCLDPMGSRYIQELPGPGSYDPITNPDFRAGWRIAKTEHVGFGVSGARFASEAADVPPPGSYEVLPEIVKGGCYSFRSTEARGLPMPKVPLKGLDPGSYDVAKSLVRKTFNTKVEENALLLQTPSDKRPPPRGPFPWAEGGALSFNTFQSRITSNDKSVQALQLRGCGSPVIAVHSPSPPFWCSMYNPRAFVKSFCYIKVVRSKRAFPTAKALCMQPLLGVLGSVCEVERQAQAAPEYEKWIAEALADADSVDGPFWLPCVRDQRDPLKSCSASANLSWIMQHFLSQLCQDSQQNNKENATPPNQPRDTGAPFSSGPLRAAKEDSPRDVVEPSALPGSPLKRPRTRPGPQDFASPLVERIAKAPSPIRALQLGPRPGTPCPVDEEAGGQSLPVPASETPATERAASSSPAKPPPRALPSLPPTPAERPVATVVAAQRAGPAAPAALAQDSTIEPTEEIHLPSRPAISMAEWKSKALFAVPPESPKEAKARSRLRPPASGQQALRKERQPGETQVEKTSPDRKDQSTPIKVADRIMMFEMLKTWTPQTEKSISPAVQCSKAGTASSAPRMLKPPSSLTRGSASTDRGSASSVAVDGSSLFTPVQHAWARDVKPKELFRHSDLAPTRPPLAKGARKPGPTTAFGSTVPSIPAKHVVATAAHPASARSTEGEPPESARSTEAFERLALGQKREDIAKPKSLRAAEQAKQAEERRLKERQEREQERERARIAAAQAAAAQAAQEARAKAAAAAQGPGPKGGVAQKSPRLSNEQLQHLHSPGFARHASAPALPLQERPVQVETVEDHQLKRMPSVPLFREPYLELRNITLSPKKPEDNYAISDYGGDSEGEDAAARERMRQKKAVPRWCDKYLLQIQKQVDVDPDTIFGKVPRCVLDDMFPDSVYRQARQKRPARRRGSSCDWRRDRLTRSEIRAYKQQMGQKRSWDDGHLVDHRR</sequence>
<comment type="similarity">
    <text evidence="3">Belongs to the INCENP family.</text>
</comment>
<dbReference type="Proteomes" id="UP000604046">
    <property type="component" value="Unassembled WGS sequence"/>
</dbReference>
<feature type="compositionally biased region" description="Basic and acidic residues" evidence="7">
    <location>
        <begin position="1001"/>
        <end position="1022"/>
    </location>
</feature>
<keyword evidence="6" id="KW-0539">Nucleus</keyword>
<feature type="compositionally biased region" description="Basic and acidic residues" evidence="7">
    <location>
        <begin position="1203"/>
        <end position="1224"/>
    </location>
</feature>
<keyword evidence="5" id="KW-0206">Cytoskeleton</keyword>
<gene>
    <name evidence="9" type="primary">Ankk1</name>
    <name evidence="9" type="ORF">SNAT2548_LOCUS1141</name>
</gene>
<feature type="region of interest" description="Disordered" evidence="7">
    <location>
        <begin position="862"/>
        <end position="952"/>
    </location>
</feature>
<keyword evidence="4" id="KW-0963">Cytoplasm</keyword>
<proteinExistence type="inferred from homology"/>
<name>A0A812H2T1_9DINO</name>
<evidence type="ECO:0000313" key="9">
    <source>
        <dbReference type="EMBL" id="CAE6939121.1"/>
    </source>
</evidence>
<evidence type="ECO:0000256" key="3">
    <source>
        <dbReference type="ARBA" id="ARBA00010042"/>
    </source>
</evidence>
<feature type="compositionally biased region" description="Basic and acidic residues" evidence="7">
    <location>
        <begin position="1437"/>
        <end position="1449"/>
    </location>
</feature>
<dbReference type="GO" id="GO:0005819">
    <property type="term" value="C:spindle"/>
    <property type="evidence" value="ECO:0007669"/>
    <property type="project" value="UniProtKB-SubCell"/>
</dbReference>